<dbReference type="Gene3D" id="3.90.1150.140">
    <property type="match status" value="1"/>
</dbReference>
<dbReference type="STRING" id="1533.SAMN05443638_103140"/>
<dbReference type="InterPro" id="IPR048503">
    <property type="entry name" value="NamZ_C"/>
</dbReference>
<dbReference type="OrthoDB" id="9801061at2"/>
<dbReference type="PANTHER" id="PTHR42915">
    <property type="entry name" value="HYPOTHETICAL 460 KDA PROTEIN IN FEUA-SIGW INTERGENIC REGION [PRECURSOR]"/>
    <property type="match status" value="1"/>
</dbReference>
<dbReference type="InterPro" id="IPR048502">
    <property type="entry name" value="NamZ_N"/>
</dbReference>
<dbReference type="Proteomes" id="UP000184035">
    <property type="component" value="Unassembled WGS sequence"/>
</dbReference>
<name>A0A1M4TV60_9CLOT</name>
<feature type="domain" description="Peptidoglycan beta-N-acetylmuramidase NamZ C-terminal" evidence="3">
    <location>
        <begin position="274"/>
        <end position="415"/>
    </location>
</feature>
<evidence type="ECO:0000256" key="1">
    <source>
        <dbReference type="SAM" id="Phobius"/>
    </source>
</evidence>
<dbReference type="RefSeq" id="WP_072892826.1">
    <property type="nucleotide sequence ID" value="NZ_FQVM01000003.1"/>
</dbReference>
<proteinExistence type="predicted"/>
<accession>A0A1M4TV60</accession>
<feature type="transmembrane region" description="Helical" evidence="1">
    <location>
        <begin position="12"/>
        <end position="29"/>
    </location>
</feature>
<dbReference type="EMBL" id="FQVM01000003">
    <property type="protein sequence ID" value="SHE48369.1"/>
    <property type="molecule type" value="Genomic_DNA"/>
</dbReference>
<reference evidence="4 5" key="1">
    <citation type="submission" date="2016-11" db="EMBL/GenBank/DDBJ databases">
        <authorList>
            <person name="Jaros S."/>
            <person name="Januszkiewicz K."/>
            <person name="Wedrychowicz H."/>
        </authorList>
    </citation>
    <scope>NUCLEOTIDE SEQUENCE [LARGE SCALE GENOMIC DNA]</scope>
    <source>
        <strain evidence="4 5">DSM 2631</strain>
    </source>
</reference>
<dbReference type="InterPro" id="IPR008302">
    <property type="entry name" value="NamZ"/>
</dbReference>
<keyword evidence="5" id="KW-1185">Reference proteome</keyword>
<dbReference type="Pfam" id="PF20732">
    <property type="entry name" value="NamZ_C"/>
    <property type="match status" value="1"/>
</dbReference>
<evidence type="ECO:0000259" key="3">
    <source>
        <dbReference type="Pfam" id="PF20732"/>
    </source>
</evidence>
<dbReference type="Gene3D" id="3.40.50.12170">
    <property type="entry name" value="Uncharacterised protein PF07075, DUF1343"/>
    <property type="match status" value="1"/>
</dbReference>
<evidence type="ECO:0000313" key="4">
    <source>
        <dbReference type="EMBL" id="SHE48369.1"/>
    </source>
</evidence>
<feature type="domain" description="Peptidoglycan beta-N-acetylmuramidase NamZ N-terminal" evidence="2">
    <location>
        <begin position="73"/>
        <end position="269"/>
    </location>
</feature>
<evidence type="ECO:0000259" key="2">
    <source>
        <dbReference type="Pfam" id="PF07075"/>
    </source>
</evidence>
<dbReference type="GO" id="GO:0033922">
    <property type="term" value="F:peptidoglycan beta-N-acetylmuramidase activity"/>
    <property type="evidence" value="ECO:0007669"/>
    <property type="project" value="InterPro"/>
</dbReference>
<dbReference type="PIRSF" id="PIRSF016719">
    <property type="entry name" value="UCP016719"/>
    <property type="match status" value="1"/>
</dbReference>
<evidence type="ECO:0000313" key="5">
    <source>
        <dbReference type="Proteomes" id="UP000184035"/>
    </source>
</evidence>
<sequence length="416" mass="47084">MNSNLLKSKFFVISLISILVLGILLTYIINSKSKNYLNVEKSDNSITINKVLLGDDLITTDKYNNLIKDKKLGILTNQTGVNSNGKHIIDVLQKDYNVTALFAPEHGLNGLAPAGEYVKSYIHPKYNVPVYSLYGETRRPSEDMIENIDTFIIDIQDIGVRYYTYISTMYYVMETAKKYNKEVIVLDRPNPLGGYLIEGPILEDKFKSFLGVDNIPIIHGMTIAELASFFNRNINCKLTTIPMKGYSRDMLWMDTGLEWIPTSPNIPTIESCFSYATTGISEGISGIGMDDYFTWFGGKNLNSKELVKTLHDSSLPGVSFAISNKENKSGFRIIIDDYKTFNPLLTGIYILANANRTMDLNIPKDNGQIPIFDKIMGTDKISKLLINKKSPNDIINSYLYSLEKFKKERESYLLYK</sequence>
<protein>
    <submittedName>
        <fullName evidence="4">Uncharacterized conserved protein YbbC, DUF1343 family</fullName>
    </submittedName>
</protein>
<keyword evidence="1" id="KW-0812">Transmembrane</keyword>
<dbReference type="AlphaFoldDB" id="A0A1M4TV60"/>
<organism evidence="4 5">
    <name type="scientific">Clostridium fallax</name>
    <dbReference type="NCBI Taxonomy" id="1533"/>
    <lineage>
        <taxon>Bacteria</taxon>
        <taxon>Bacillati</taxon>
        <taxon>Bacillota</taxon>
        <taxon>Clostridia</taxon>
        <taxon>Eubacteriales</taxon>
        <taxon>Clostridiaceae</taxon>
        <taxon>Clostridium</taxon>
    </lineage>
</organism>
<dbReference type="PANTHER" id="PTHR42915:SF1">
    <property type="entry name" value="PEPTIDOGLYCAN BETA-N-ACETYLMURAMIDASE NAMZ"/>
    <property type="match status" value="1"/>
</dbReference>
<gene>
    <name evidence="4" type="ORF">SAMN05443638_103140</name>
</gene>
<keyword evidence="1" id="KW-0472">Membrane</keyword>
<dbReference type="Pfam" id="PF07075">
    <property type="entry name" value="NamZ_N"/>
    <property type="match status" value="1"/>
</dbReference>
<keyword evidence="1" id="KW-1133">Transmembrane helix</keyword>